<organism evidence="2 3">
    <name type="scientific">Blattamonas nauphoetae</name>
    <dbReference type="NCBI Taxonomy" id="2049346"/>
    <lineage>
        <taxon>Eukaryota</taxon>
        <taxon>Metamonada</taxon>
        <taxon>Preaxostyla</taxon>
        <taxon>Oxymonadida</taxon>
        <taxon>Blattamonas</taxon>
    </lineage>
</organism>
<feature type="compositionally biased region" description="Basic and acidic residues" evidence="1">
    <location>
        <begin position="911"/>
        <end position="924"/>
    </location>
</feature>
<sequence>MGEKKELSSLSCSVKKRQLQPDQDVVSGTDLDKLHSRVLEAASTTSDDTDSPNHNTIQGQFTNFTSAYKSIPDEIKSKVRSRYDQYTSWWSNHQLDNSDSEGSENSAKRITNRTKQIHVDYDEHSFQSKKLNPIGDASITITRKHRPAVHISRDTFCYTYDVTMCIPTSENEIYDPKQVYSSQHYLGELKVPSIHHFPHFFKLFVNKDDKIENRLRGTTWHIVDDFVLRSSNISPRSHVVLLTSPAKKRWKEITEYKAQLDPVLLYNVPTLLYPEMIHMFNAIPCPYGFKATPASMMRRAQNSIREQGMIPRDVFTTRVLNCGSRSIHLSSPQFDPLNWFTQQTSQDSGQIVDERRTIKKCESTKLNLISQYNQHLRASGFDKDHSEGYLSAVEEGLTLTQLRPMEPIGRHPHRQAPVSLPKTDFSLCEMMSYSNNIVTITVPEITSFNRHAGEAYDTQWDFLFQHCVNKEALTCFSHPSNADEMSDADEDFVSGGRRAHWVRMQVVTSHLIPNHVPNGAFDSMVVMFRLLKESDRLHSLGIMFLRGTRDSECDISDESARLMKEWCFVLKTLIEWVFLLPTSNHPKTELGILWECPLPNQGSPTPQTYLMPKMNVTETLANLPDPRETGLPADPDIGGAEAARISPTEGTPQPLRALQKCEVARAGTRLEKSKKQFLQENRFQTVTESHHPSFCDPDISPEGNSGTRLRLGFTVKCWKKINQGGQAACWNRSSSCKVLKHSKNCRVSCSIIPSKQSLLSHHSIIVKDHDVIWHITVASELLTAFFLSLWRARPALLPNNRSFPVIPRPPTAPTINIPSNEDSRSLVGAYRSLGSGWREAVSGEKSCSQVSTISDGRNYEGSSINSRSGIPRTKRHSQHELTTSRSIHTCVVVSSIKHATAEGSTQLNPEGHQEEGRQNKPDQP</sequence>
<protein>
    <submittedName>
        <fullName evidence="2">Uncharacterized protein</fullName>
    </submittedName>
</protein>
<reference evidence="2 3" key="1">
    <citation type="journal article" date="2022" name="bioRxiv">
        <title>Genomics of Preaxostyla Flagellates Illuminates Evolutionary Transitions and the Path Towards Mitochondrial Loss.</title>
        <authorList>
            <person name="Novak L.V.F."/>
            <person name="Treitli S.C."/>
            <person name="Pyrih J."/>
            <person name="Halakuc P."/>
            <person name="Pipaliya S.V."/>
            <person name="Vacek V."/>
            <person name="Brzon O."/>
            <person name="Soukal P."/>
            <person name="Eme L."/>
            <person name="Dacks J.B."/>
            <person name="Karnkowska A."/>
            <person name="Elias M."/>
            <person name="Hampl V."/>
        </authorList>
    </citation>
    <scope>NUCLEOTIDE SEQUENCE [LARGE SCALE GENOMIC DNA]</scope>
    <source>
        <strain evidence="2">NAU3</strain>
        <tissue evidence="2">Gut</tissue>
    </source>
</reference>
<proteinExistence type="predicted"/>
<dbReference type="EMBL" id="JARBJD010000218">
    <property type="protein sequence ID" value="KAK2946796.1"/>
    <property type="molecule type" value="Genomic_DNA"/>
</dbReference>
<keyword evidence="3" id="KW-1185">Reference proteome</keyword>
<accession>A0ABQ9X960</accession>
<gene>
    <name evidence="2" type="ORF">BLNAU_18254</name>
</gene>
<feature type="compositionally biased region" description="Polar residues" evidence="1">
    <location>
        <begin position="848"/>
        <end position="868"/>
    </location>
</feature>
<feature type="region of interest" description="Disordered" evidence="1">
    <location>
        <begin position="1"/>
        <end position="32"/>
    </location>
</feature>
<evidence type="ECO:0000313" key="2">
    <source>
        <dbReference type="EMBL" id="KAK2946796.1"/>
    </source>
</evidence>
<dbReference type="Proteomes" id="UP001281761">
    <property type="component" value="Unassembled WGS sequence"/>
</dbReference>
<feature type="region of interest" description="Disordered" evidence="1">
    <location>
        <begin position="898"/>
        <end position="924"/>
    </location>
</feature>
<comment type="caution">
    <text evidence="2">The sequence shown here is derived from an EMBL/GenBank/DDBJ whole genome shotgun (WGS) entry which is preliminary data.</text>
</comment>
<evidence type="ECO:0000256" key="1">
    <source>
        <dbReference type="SAM" id="MobiDB-lite"/>
    </source>
</evidence>
<feature type="region of interest" description="Disordered" evidence="1">
    <location>
        <begin position="848"/>
        <end position="883"/>
    </location>
</feature>
<name>A0ABQ9X960_9EUKA</name>
<evidence type="ECO:0000313" key="3">
    <source>
        <dbReference type="Proteomes" id="UP001281761"/>
    </source>
</evidence>